<dbReference type="PANTHER" id="PTHR13947">
    <property type="entry name" value="GNAT FAMILY N-ACETYLTRANSFERASE"/>
    <property type="match status" value="1"/>
</dbReference>
<dbReference type="InterPro" id="IPR050769">
    <property type="entry name" value="NAT_camello-type"/>
</dbReference>
<gene>
    <name evidence="3" type="ORF">GA0116948_106136</name>
</gene>
<dbReference type="Pfam" id="PF13673">
    <property type="entry name" value="Acetyltransf_10"/>
    <property type="match status" value="1"/>
</dbReference>
<dbReference type="CDD" id="cd04301">
    <property type="entry name" value="NAT_SF"/>
    <property type="match status" value="1"/>
</dbReference>
<dbReference type="Gene3D" id="3.40.630.30">
    <property type="match status" value="1"/>
</dbReference>
<keyword evidence="4" id="KW-1185">Reference proteome</keyword>
<protein>
    <submittedName>
        <fullName evidence="3">Acetyltransferase (GNAT) domain-containing protein</fullName>
    </submittedName>
</protein>
<dbReference type="PROSITE" id="PS51186">
    <property type="entry name" value="GNAT"/>
    <property type="match status" value="1"/>
</dbReference>
<proteinExistence type="predicted"/>
<dbReference type="GO" id="GO:0008080">
    <property type="term" value="F:N-acetyltransferase activity"/>
    <property type="evidence" value="ECO:0007669"/>
    <property type="project" value="InterPro"/>
</dbReference>
<evidence type="ECO:0000313" key="3">
    <source>
        <dbReference type="EMBL" id="SCC35293.1"/>
    </source>
</evidence>
<dbReference type="InterPro" id="IPR016181">
    <property type="entry name" value="Acyl_CoA_acyltransferase"/>
</dbReference>
<dbReference type="STRING" id="1335309.GA0116948_106136"/>
<dbReference type="OrthoDB" id="2352823at2"/>
<evidence type="ECO:0000313" key="4">
    <source>
        <dbReference type="Proteomes" id="UP000242818"/>
    </source>
</evidence>
<dbReference type="SUPFAM" id="SSF55729">
    <property type="entry name" value="Acyl-CoA N-acyltransferases (Nat)"/>
    <property type="match status" value="1"/>
</dbReference>
<dbReference type="PANTHER" id="PTHR13947:SF37">
    <property type="entry name" value="LD18367P"/>
    <property type="match status" value="1"/>
</dbReference>
<evidence type="ECO:0000256" key="1">
    <source>
        <dbReference type="ARBA" id="ARBA00022679"/>
    </source>
</evidence>
<dbReference type="EMBL" id="FMAR01000006">
    <property type="protein sequence ID" value="SCC35293.1"/>
    <property type="molecule type" value="Genomic_DNA"/>
</dbReference>
<name>A0A1C4DVB3_9BACT</name>
<keyword evidence="1 3" id="KW-0808">Transferase</keyword>
<organism evidence="3 4">
    <name type="scientific">Chitinophaga costaii</name>
    <dbReference type="NCBI Taxonomy" id="1335309"/>
    <lineage>
        <taxon>Bacteria</taxon>
        <taxon>Pseudomonadati</taxon>
        <taxon>Bacteroidota</taxon>
        <taxon>Chitinophagia</taxon>
        <taxon>Chitinophagales</taxon>
        <taxon>Chitinophagaceae</taxon>
        <taxon>Chitinophaga</taxon>
    </lineage>
</organism>
<reference evidence="3 4" key="1">
    <citation type="submission" date="2016-08" db="EMBL/GenBank/DDBJ databases">
        <authorList>
            <person name="Seilhamer J.J."/>
        </authorList>
    </citation>
    <scope>NUCLEOTIDE SEQUENCE [LARGE SCALE GENOMIC DNA]</scope>
    <source>
        <strain evidence="3 4">A37T2</strain>
    </source>
</reference>
<dbReference type="RefSeq" id="WP_089712024.1">
    <property type="nucleotide sequence ID" value="NZ_FMAR01000006.1"/>
</dbReference>
<dbReference type="InterPro" id="IPR000182">
    <property type="entry name" value="GNAT_dom"/>
</dbReference>
<dbReference type="Proteomes" id="UP000242818">
    <property type="component" value="Unassembled WGS sequence"/>
</dbReference>
<dbReference type="AlphaFoldDB" id="A0A1C4DVB3"/>
<evidence type="ECO:0000259" key="2">
    <source>
        <dbReference type="PROSITE" id="PS51186"/>
    </source>
</evidence>
<feature type="domain" description="N-acetyltransferase" evidence="2">
    <location>
        <begin position="4"/>
        <end position="146"/>
    </location>
</feature>
<sequence length="146" mass="16418">MFSFRVLVYGSKAYQDMVSLRDRVLRKPLGLSFSREYLAKEKDDILIGSFTTTQPEQLVGCCILTPVDVRTVQLRQMAVSPDYQQQGIGSEIVKYAEALATEAGYSTLMMHARATAIHFYTKLGYKTIGATFEEVGIPHVEMQKIL</sequence>
<accession>A0A1C4DVB3</accession>